<evidence type="ECO:0000256" key="11">
    <source>
        <dbReference type="RuleBase" id="RU004504"/>
    </source>
</evidence>
<dbReference type="FunFam" id="3.40.640.10:FF:000003">
    <property type="entry name" value="Cysteine desulfurase IscS"/>
    <property type="match status" value="1"/>
</dbReference>
<dbReference type="NCBIfam" id="NF002806">
    <property type="entry name" value="PRK02948.1"/>
    <property type="match status" value="1"/>
</dbReference>
<evidence type="ECO:0000256" key="12">
    <source>
        <dbReference type="SAM" id="Coils"/>
    </source>
</evidence>
<dbReference type="Pfam" id="PF00266">
    <property type="entry name" value="Aminotran_5"/>
    <property type="match status" value="1"/>
</dbReference>
<evidence type="ECO:0000256" key="4">
    <source>
        <dbReference type="ARBA" id="ARBA00022679"/>
    </source>
</evidence>
<evidence type="ECO:0000256" key="9">
    <source>
        <dbReference type="ARBA" id="ARBA00023014"/>
    </source>
</evidence>
<dbReference type="OrthoDB" id="9808002at2"/>
<feature type="domain" description="Aminotransferase class V" evidence="13">
    <location>
        <begin position="5"/>
        <end position="365"/>
    </location>
</feature>
<feature type="coiled-coil region" evidence="12">
    <location>
        <begin position="250"/>
        <end position="280"/>
    </location>
</feature>
<sequence length="381" mass="40501">MTKVIYLDYNATTPVDPQVLQAMLPAFTEHFGNASSRTHAYGWAAAALVDQARTTLAKLLGANPEELVFTSGATEANNLAIKGLARSSRKRHIVTTAIEHPAVLEACDSLQREGFTVTRVPVGKSGVVDPEAVVQALTDDTLLVSVMLVNNEIGTIQPVPEVARLCHQRGVLVHCDATQAPGKLEVNVQKLGVDLLSLSAHKFYGPKGVGLLYVRRQKPPLRLEPLLHGGGQEGGLRSGTLNVPGIVGMAKALELSVANLEEESKRQAALRDRLREKLLEAFPRLLENGDASQKVPNTLNVSFVGLDGGALVASLPRLAVSPASACATAKPKPSHVLLALGRTPAEANSALRFSLGRPTTEEEVEEAAAMVAEAVRKLTRG</sequence>
<dbReference type="EC" id="2.8.1.7" evidence="3"/>
<accession>A0A062Y131</accession>
<protein>
    <recommendedName>
        <fullName evidence="3">cysteine desulfurase</fullName>
        <ecNumber evidence="3">2.8.1.7</ecNumber>
    </recommendedName>
</protein>
<evidence type="ECO:0000259" key="13">
    <source>
        <dbReference type="Pfam" id="PF00266"/>
    </source>
</evidence>
<dbReference type="PANTHER" id="PTHR11601">
    <property type="entry name" value="CYSTEINE DESULFURYLASE FAMILY MEMBER"/>
    <property type="match status" value="1"/>
</dbReference>
<evidence type="ECO:0000256" key="1">
    <source>
        <dbReference type="ARBA" id="ARBA00001933"/>
    </source>
</evidence>
<dbReference type="SUPFAM" id="SSF53383">
    <property type="entry name" value="PLP-dependent transferases"/>
    <property type="match status" value="1"/>
</dbReference>
<dbReference type="EMBL" id="JMFG01000011">
    <property type="protein sequence ID" value="KDA54106.1"/>
    <property type="molecule type" value="Genomic_DNA"/>
</dbReference>
<gene>
    <name evidence="14" type="ORF">EG19_00620</name>
</gene>
<evidence type="ECO:0000256" key="8">
    <source>
        <dbReference type="ARBA" id="ARBA00023004"/>
    </source>
</evidence>
<proteinExistence type="inferred from homology"/>
<dbReference type="RefSeq" id="WP_152543916.1">
    <property type="nucleotide sequence ID" value="NZ_JMFG01000011.1"/>
</dbReference>
<evidence type="ECO:0000256" key="7">
    <source>
        <dbReference type="ARBA" id="ARBA00022898"/>
    </source>
</evidence>
<comment type="caution">
    <text evidence="14">The sequence shown here is derived from an EMBL/GenBank/DDBJ whole genome shotgun (WGS) entry which is preliminary data.</text>
</comment>
<dbReference type="GO" id="GO:0046872">
    <property type="term" value="F:metal ion binding"/>
    <property type="evidence" value="ECO:0007669"/>
    <property type="project" value="UniProtKB-KW"/>
</dbReference>
<dbReference type="InterPro" id="IPR020578">
    <property type="entry name" value="Aminotrans_V_PyrdxlP_BS"/>
</dbReference>
<organism evidence="14 15">
    <name type="scientific">Thermoanaerobaculum aquaticum</name>
    <dbReference type="NCBI Taxonomy" id="1312852"/>
    <lineage>
        <taxon>Bacteria</taxon>
        <taxon>Pseudomonadati</taxon>
        <taxon>Acidobacteriota</taxon>
        <taxon>Thermoanaerobaculia</taxon>
        <taxon>Thermoanaerobaculales</taxon>
        <taxon>Thermoanaerobaculaceae</taxon>
        <taxon>Thermoanaerobaculum</taxon>
    </lineage>
</organism>
<comment type="similarity">
    <text evidence="2">Belongs to the class-V pyridoxal-phosphate-dependent aminotransferase family. NifS/IscS subfamily.</text>
</comment>
<keyword evidence="8" id="KW-0408">Iron</keyword>
<dbReference type="Gene3D" id="3.90.1150.10">
    <property type="entry name" value="Aspartate Aminotransferase, domain 1"/>
    <property type="match status" value="1"/>
</dbReference>
<dbReference type="Proteomes" id="UP000027284">
    <property type="component" value="Unassembled WGS sequence"/>
</dbReference>
<dbReference type="PIRSF" id="PIRSF005572">
    <property type="entry name" value="NifS"/>
    <property type="match status" value="1"/>
</dbReference>
<dbReference type="InterPro" id="IPR015424">
    <property type="entry name" value="PyrdxlP-dep_Trfase"/>
</dbReference>
<evidence type="ECO:0000313" key="15">
    <source>
        <dbReference type="Proteomes" id="UP000027284"/>
    </source>
</evidence>
<dbReference type="GO" id="GO:0031071">
    <property type="term" value="F:cysteine desulfurase activity"/>
    <property type="evidence" value="ECO:0007669"/>
    <property type="project" value="UniProtKB-EC"/>
</dbReference>
<keyword evidence="7" id="KW-0663">Pyridoxal phosphate</keyword>
<keyword evidence="15" id="KW-1185">Reference proteome</keyword>
<name>A0A062Y131_9BACT</name>
<evidence type="ECO:0000256" key="10">
    <source>
        <dbReference type="ARBA" id="ARBA00050776"/>
    </source>
</evidence>
<evidence type="ECO:0000256" key="5">
    <source>
        <dbReference type="ARBA" id="ARBA00022714"/>
    </source>
</evidence>
<keyword evidence="5" id="KW-0001">2Fe-2S</keyword>
<evidence type="ECO:0000313" key="14">
    <source>
        <dbReference type="EMBL" id="KDA54106.1"/>
    </source>
</evidence>
<dbReference type="InterPro" id="IPR000192">
    <property type="entry name" value="Aminotrans_V_dom"/>
</dbReference>
<comment type="catalytic activity">
    <reaction evidence="10">
        <text>(sulfur carrier)-H + L-cysteine = (sulfur carrier)-SH + L-alanine</text>
        <dbReference type="Rhea" id="RHEA:43892"/>
        <dbReference type="Rhea" id="RHEA-COMP:14737"/>
        <dbReference type="Rhea" id="RHEA-COMP:14739"/>
        <dbReference type="ChEBI" id="CHEBI:29917"/>
        <dbReference type="ChEBI" id="CHEBI:35235"/>
        <dbReference type="ChEBI" id="CHEBI:57972"/>
        <dbReference type="ChEBI" id="CHEBI:64428"/>
        <dbReference type="EC" id="2.8.1.7"/>
    </reaction>
</comment>
<dbReference type="InterPro" id="IPR016454">
    <property type="entry name" value="Cysteine_dSase"/>
</dbReference>
<keyword evidence="12" id="KW-0175">Coiled coil</keyword>
<keyword evidence="6" id="KW-0479">Metal-binding</keyword>
<dbReference type="InterPro" id="IPR015421">
    <property type="entry name" value="PyrdxlP-dep_Trfase_major"/>
</dbReference>
<dbReference type="GO" id="GO:0051537">
    <property type="term" value="F:2 iron, 2 sulfur cluster binding"/>
    <property type="evidence" value="ECO:0007669"/>
    <property type="project" value="UniProtKB-KW"/>
</dbReference>
<dbReference type="STRING" id="1312852.EG19_00620"/>
<keyword evidence="9" id="KW-0411">Iron-sulfur</keyword>
<comment type="cofactor">
    <cofactor evidence="1 11">
        <name>pyridoxal 5'-phosphate</name>
        <dbReference type="ChEBI" id="CHEBI:597326"/>
    </cofactor>
</comment>
<dbReference type="PROSITE" id="PS00595">
    <property type="entry name" value="AA_TRANSFER_CLASS_5"/>
    <property type="match status" value="1"/>
</dbReference>
<dbReference type="AlphaFoldDB" id="A0A062Y131"/>
<dbReference type="PANTHER" id="PTHR11601:SF34">
    <property type="entry name" value="CYSTEINE DESULFURASE"/>
    <property type="match status" value="1"/>
</dbReference>
<reference evidence="14 15" key="1">
    <citation type="submission" date="2014-04" db="EMBL/GenBank/DDBJ databases">
        <title>The Genome Sequence of Thermoanaerobaculum aquaticum MP-01, The First Cultivated Group 23 Acidobacterium.</title>
        <authorList>
            <person name="Stamps B.W."/>
            <person name="Losey N.A."/>
            <person name="Lawson P.A."/>
            <person name="Stevenson B.S."/>
        </authorList>
    </citation>
    <scope>NUCLEOTIDE SEQUENCE [LARGE SCALE GENOMIC DNA]</scope>
    <source>
        <strain evidence="14 15">MP-01</strain>
    </source>
</reference>
<evidence type="ECO:0000256" key="2">
    <source>
        <dbReference type="ARBA" id="ARBA00006490"/>
    </source>
</evidence>
<evidence type="ECO:0000256" key="3">
    <source>
        <dbReference type="ARBA" id="ARBA00012239"/>
    </source>
</evidence>
<dbReference type="InterPro" id="IPR015422">
    <property type="entry name" value="PyrdxlP-dep_Trfase_small"/>
</dbReference>
<dbReference type="Gene3D" id="3.40.640.10">
    <property type="entry name" value="Type I PLP-dependent aspartate aminotransferase-like (Major domain)"/>
    <property type="match status" value="1"/>
</dbReference>
<evidence type="ECO:0000256" key="6">
    <source>
        <dbReference type="ARBA" id="ARBA00022723"/>
    </source>
</evidence>
<keyword evidence="4 14" id="KW-0808">Transferase</keyword>